<reference evidence="4" key="1">
    <citation type="journal article" date="2019" name="Nat. Commun.">
        <title>The genome of broomcorn millet.</title>
        <authorList>
            <person name="Zou C."/>
            <person name="Miki D."/>
            <person name="Li D."/>
            <person name="Tang Q."/>
            <person name="Xiao L."/>
            <person name="Rajput S."/>
            <person name="Deng P."/>
            <person name="Jia W."/>
            <person name="Huang R."/>
            <person name="Zhang M."/>
            <person name="Sun Y."/>
            <person name="Hu J."/>
            <person name="Fu X."/>
            <person name="Schnable P.S."/>
            <person name="Li F."/>
            <person name="Zhang H."/>
            <person name="Feng B."/>
            <person name="Zhu X."/>
            <person name="Liu R."/>
            <person name="Schnable J.C."/>
            <person name="Zhu J.-K."/>
            <person name="Zhang H."/>
        </authorList>
    </citation>
    <scope>NUCLEOTIDE SEQUENCE [LARGE SCALE GENOMIC DNA]</scope>
</reference>
<sequence>MEPPPPPMTRAPPALADELVEEILLRSPPDDPALLVRAALVCKHWCRLVTGPAFRRRFRGLHRRPAPMLGFLCNEVPRAGADDDCSARFVRTAASCPPIAARRGWHALDARAGCVLLHRAAAAAPAQAAVRLAVWDPLAAGDRGHIELPAPALPRRPRSWNAALLCEDDPDGPFRVVLVGTDAQGTFACVYSSLEPAAWSEPAAYARGESRPTSGVGGDHVDAVRGALVGDALYFVCQRRTRVLRYDLGTRAMSVVHLPPAPHNQRIALTTTEDGGLGFARMEGYRLCLWSMEANLDWTRGRVIDLRTLLPVIDLLGFAHGLGIILVGTVDGFFSVDRKSGRINKVGDGPGFYNVVPYVSFYTPALRTASRDEGMHEQEGNGLSLLDQQGTERSLLGLLPEDCLGLRHLH</sequence>
<name>A0A3L6PL50_PANMI</name>
<dbReference type="PANTHER" id="PTHR32133:SF358">
    <property type="entry name" value="F-BOX DOMAIN-CONTAINING PROTEIN"/>
    <property type="match status" value="1"/>
</dbReference>
<gene>
    <name evidence="3" type="ORF">C2845_PM14G20830</name>
</gene>
<dbReference type="AlphaFoldDB" id="A0A3L6PL50"/>
<protein>
    <submittedName>
        <fullName evidence="3">Uncharacterized protein</fullName>
    </submittedName>
</protein>
<dbReference type="InterPro" id="IPR056594">
    <property type="entry name" value="AT5G49610-like_b-prop"/>
</dbReference>
<organism evidence="3 4">
    <name type="scientific">Panicum miliaceum</name>
    <name type="common">Proso millet</name>
    <name type="synonym">Broomcorn millet</name>
    <dbReference type="NCBI Taxonomy" id="4540"/>
    <lineage>
        <taxon>Eukaryota</taxon>
        <taxon>Viridiplantae</taxon>
        <taxon>Streptophyta</taxon>
        <taxon>Embryophyta</taxon>
        <taxon>Tracheophyta</taxon>
        <taxon>Spermatophyta</taxon>
        <taxon>Magnoliopsida</taxon>
        <taxon>Liliopsida</taxon>
        <taxon>Poales</taxon>
        <taxon>Poaceae</taxon>
        <taxon>PACMAD clade</taxon>
        <taxon>Panicoideae</taxon>
        <taxon>Panicodae</taxon>
        <taxon>Paniceae</taxon>
        <taxon>Panicinae</taxon>
        <taxon>Panicum</taxon>
        <taxon>Panicum sect. Panicum</taxon>
    </lineage>
</organism>
<evidence type="ECO:0000259" key="2">
    <source>
        <dbReference type="Pfam" id="PF23635"/>
    </source>
</evidence>
<keyword evidence="4" id="KW-1185">Reference proteome</keyword>
<comment type="caution">
    <text evidence="3">The sequence shown here is derived from an EMBL/GenBank/DDBJ whole genome shotgun (WGS) entry which is preliminary data.</text>
</comment>
<feature type="domain" description="F-box protein AT5G49610-like beta-propeller" evidence="2">
    <location>
        <begin position="108"/>
        <end position="307"/>
    </location>
</feature>
<dbReference type="SUPFAM" id="SSF81383">
    <property type="entry name" value="F-box domain"/>
    <property type="match status" value="1"/>
</dbReference>
<dbReference type="Proteomes" id="UP000275267">
    <property type="component" value="Unassembled WGS sequence"/>
</dbReference>
<dbReference type="Pfam" id="PF00646">
    <property type="entry name" value="F-box"/>
    <property type="match status" value="1"/>
</dbReference>
<accession>A0A3L6PL50</accession>
<dbReference type="InterPro" id="IPR001810">
    <property type="entry name" value="F-box_dom"/>
</dbReference>
<evidence type="ECO:0000313" key="3">
    <source>
        <dbReference type="EMBL" id="RLM60554.1"/>
    </source>
</evidence>
<dbReference type="Pfam" id="PF23635">
    <property type="entry name" value="Beta-prop_AT5G49610-like"/>
    <property type="match status" value="1"/>
</dbReference>
<dbReference type="InterPro" id="IPR036047">
    <property type="entry name" value="F-box-like_dom_sf"/>
</dbReference>
<dbReference type="EMBL" id="PQIB02000016">
    <property type="protein sequence ID" value="RLM60554.1"/>
    <property type="molecule type" value="Genomic_DNA"/>
</dbReference>
<dbReference type="OrthoDB" id="652738at2759"/>
<evidence type="ECO:0000259" key="1">
    <source>
        <dbReference type="Pfam" id="PF00646"/>
    </source>
</evidence>
<proteinExistence type="predicted"/>
<evidence type="ECO:0000313" key="4">
    <source>
        <dbReference type="Proteomes" id="UP000275267"/>
    </source>
</evidence>
<feature type="domain" description="F-box" evidence="1">
    <location>
        <begin position="15"/>
        <end position="56"/>
    </location>
</feature>
<dbReference type="PANTHER" id="PTHR32133">
    <property type="entry name" value="OS07G0120400 PROTEIN"/>
    <property type="match status" value="1"/>
</dbReference>